<name>A0A852Z6W7_9ACTN</name>
<dbReference type="InterPro" id="IPR043128">
    <property type="entry name" value="Rev_trsase/Diguanyl_cyclase"/>
</dbReference>
<evidence type="ECO:0000256" key="1">
    <source>
        <dbReference type="SAM" id="MobiDB-lite"/>
    </source>
</evidence>
<keyword evidence="4" id="KW-1185">Reference proteome</keyword>
<dbReference type="SMART" id="SM00267">
    <property type="entry name" value="GGDEF"/>
    <property type="match status" value="1"/>
</dbReference>
<dbReference type="Proteomes" id="UP000548304">
    <property type="component" value="Unassembled WGS sequence"/>
</dbReference>
<dbReference type="SUPFAM" id="SSF55073">
    <property type="entry name" value="Nucleotide cyclase"/>
    <property type="match status" value="1"/>
</dbReference>
<evidence type="ECO:0000313" key="4">
    <source>
        <dbReference type="Proteomes" id="UP000548304"/>
    </source>
</evidence>
<gene>
    <name evidence="3" type="ORF">FHR84_001519</name>
</gene>
<dbReference type="PANTHER" id="PTHR46663">
    <property type="entry name" value="DIGUANYLATE CYCLASE DGCT-RELATED"/>
    <property type="match status" value="1"/>
</dbReference>
<dbReference type="CDD" id="cd01949">
    <property type="entry name" value="GGDEF"/>
    <property type="match status" value="1"/>
</dbReference>
<accession>A0A852Z6W7</accession>
<protein>
    <submittedName>
        <fullName evidence="3">Diguanylate cyclase (GGDEF)-like protein</fullName>
    </submittedName>
</protein>
<sequence>MLPDIALTLGTAGWATAATTLACRYRTRLHTDPLTGLGNRTALYRTARRPWRRGFVGVLLVDLDQFKAINDAHGHDTGNRVLAAVATRLAETTQHGERAVRLHGDEFAVWLGTTPTTDHAEARAEAITHALAEPLWIDGHRLTVLGSVGLATGPAHTPVSDLLSQADTHMYQVKTTRQLTSLPTYSTRPRDQHPHGGHAA</sequence>
<dbReference type="RefSeq" id="WP_179534702.1">
    <property type="nucleotide sequence ID" value="NZ_JACBYW010000002.1"/>
</dbReference>
<comment type="caution">
    <text evidence="3">The sequence shown here is derived from an EMBL/GenBank/DDBJ whole genome shotgun (WGS) entry which is preliminary data.</text>
</comment>
<dbReference type="NCBIfam" id="TIGR00254">
    <property type="entry name" value="GGDEF"/>
    <property type="match status" value="1"/>
</dbReference>
<dbReference type="AlphaFoldDB" id="A0A852Z6W7"/>
<evidence type="ECO:0000313" key="3">
    <source>
        <dbReference type="EMBL" id="NYH78197.1"/>
    </source>
</evidence>
<reference evidence="3 4" key="1">
    <citation type="submission" date="2020-07" db="EMBL/GenBank/DDBJ databases">
        <title>Genomic Encyclopedia of Type Strains, Phase III (KMG-III): the genomes of soil and plant-associated and newly described type strains.</title>
        <authorList>
            <person name="Whitman W."/>
        </authorList>
    </citation>
    <scope>NUCLEOTIDE SEQUENCE [LARGE SCALE GENOMIC DNA]</scope>
    <source>
        <strain evidence="3 4">CECT 8576</strain>
    </source>
</reference>
<dbReference type="InterPro" id="IPR052163">
    <property type="entry name" value="DGC-Regulatory_Protein"/>
</dbReference>
<dbReference type="InterPro" id="IPR000160">
    <property type="entry name" value="GGDEF_dom"/>
</dbReference>
<proteinExistence type="predicted"/>
<dbReference type="Pfam" id="PF00990">
    <property type="entry name" value="GGDEF"/>
    <property type="match status" value="1"/>
</dbReference>
<feature type="compositionally biased region" description="Polar residues" evidence="1">
    <location>
        <begin position="177"/>
        <end position="187"/>
    </location>
</feature>
<dbReference type="PROSITE" id="PS50887">
    <property type="entry name" value="GGDEF"/>
    <property type="match status" value="1"/>
</dbReference>
<dbReference type="PANTHER" id="PTHR46663:SF2">
    <property type="entry name" value="GGDEF DOMAIN-CONTAINING PROTEIN"/>
    <property type="match status" value="1"/>
</dbReference>
<dbReference type="InterPro" id="IPR029787">
    <property type="entry name" value="Nucleotide_cyclase"/>
</dbReference>
<dbReference type="EMBL" id="JACBYW010000002">
    <property type="protein sequence ID" value="NYH78197.1"/>
    <property type="molecule type" value="Genomic_DNA"/>
</dbReference>
<feature type="region of interest" description="Disordered" evidence="1">
    <location>
        <begin position="177"/>
        <end position="200"/>
    </location>
</feature>
<evidence type="ECO:0000259" key="2">
    <source>
        <dbReference type="PROSITE" id="PS50887"/>
    </source>
</evidence>
<dbReference type="Gene3D" id="3.30.70.270">
    <property type="match status" value="1"/>
</dbReference>
<feature type="domain" description="GGDEF" evidence="2">
    <location>
        <begin position="54"/>
        <end position="187"/>
    </location>
</feature>
<organism evidence="3 4">
    <name type="scientific">Actinopolyspora biskrensis</name>
    <dbReference type="NCBI Taxonomy" id="1470178"/>
    <lineage>
        <taxon>Bacteria</taxon>
        <taxon>Bacillati</taxon>
        <taxon>Actinomycetota</taxon>
        <taxon>Actinomycetes</taxon>
        <taxon>Actinopolysporales</taxon>
        <taxon>Actinopolysporaceae</taxon>
        <taxon>Actinopolyspora</taxon>
    </lineage>
</organism>